<dbReference type="SUPFAM" id="SSF52047">
    <property type="entry name" value="RNI-like"/>
    <property type="match status" value="1"/>
</dbReference>
<organism evidence="4 5">
    <name type="scientific">Panicum miliaceum</name>
    <name type="common">Proso millet</name>
    <name type="synonym">Broomcorn millet</name>
    <dbReference type="NCBI Taxonomy" id="4540"/>
    <lineage>
        <taxon>Eukaryota</taxon>
        <taxon>Viridiplantae</taxon>
        <taxon>Streptophyta</taxon>
        <taxon>Embryophyta</taxon>
        <taxon>Tracheophyta</taxon>
        <taxon>Spermatophyta</taxon>
        <taxon>Magnoliopsida</taxon>
        <taxon>Liliopsida</taxon>
        <taxon>Poales</taxon>
        <taxon>Poaceae</taxon>
        <taxon>PACMAD clade</taxon>
        <taxon>Panicoideae</taxon>
        <taxon>Panicodae</taxon>
        <taxon>Paniceae</taxon>
        <taxon>Panicinae</taxon>
        <taxon>Panicum</taxon>
        <taxon>Panicum sect. Panicum</taxon>
    </lineage>
</organism>
<dbReference type="InterPro" id="IPR055414">
    <property type="entry name" value="LRR_R13L4/SHOC2-like"/>
</dbReference>
<evidence type="ECO:0000313" key="4">
    <source>
        <dbReference type="EMBL" id="RLN29444.1"/>
    </source>
</evidence>
<reference evidence="5" key="1">
    <citation type="journal article" date="2019" name="Nat. Commun.">
        <title>The genome of broomcorn millet.</title>
        <authorList>
            <person name="Zou C."/>
            <person name="Miki D."/>
            <person name="Li D."/>
            <person name="Tang Q."/>
            <person name="Xiao L."/>
            <person name="Rajput S."/>
            <person name="Deng P."/>
            <person name="Jia W."/>
            <person name="Huang R."/>
            <person name="Zhang M."/>
            <person name="Sun Y."/>
            <person name="Hu J."/>
            <person name="Fu X."/>
            <person name="Schnable P.S."/>
            <person name="Li F."/>
            <person name="Zhang H."/>
            <person name="Feng B."/>
            <person name="Zhu X."/>
            <person name="Liu R."/>
            <person name="Schnable J.C."/>
            <person name="Zhu J.-K."/>
            <person name="Zhang H."/>
        </authorList>
    </citation>
    <scope>NUCLEOTIDE SEQUENCE [LARGE SCALE GENOMIC DNA]</scope>
</reference>
<comment type="caution">
    <text evidence="4">The sequence shown here is derived from an EMBL/GenBank/DDBJ whole genome shotgun (WGS) entry which is preliminary data.</text>
</comment>
<feature type="compositionally biased region" description="Acidic residues" evidence="2">
    <location>
        <begin position="496"/>
        <end position="509"/>
    </location>
</feature>
<sequence>MGYMVFLKDGPHHQLMKVEKIKFKKEKKQKKKEKKPMHEAFATFGEWVSGGKNQAQAQVIRFQRGRDVKARKHCVKVKGGETKLTASAHKIRRISIQSNCEGRKLRQGTSGLSHVRSLTVFGGAKKIPPVVDFQVLRVLDLNDCSGLEDGDICDIGSLIYLRYIRIRNVSRIPSQIGKLRLLQTLDLTWTNVKELPETLIQLRHLVHLMLPRDVKLPDGISNMSSLEEISNFSVVNNSAELLLEIGNLMKLKVIGVDWFSDGRFCDDGIFMTNLVSSLCKLGDRALRSLGIWCWKPKCSLDFFVDSWSVPCQLQTFSTSGFGLDPCFSRLPKFTLSSRSELRSLEFWVEQLTAEDMQMLEGLPALLYLNLRTTRYMQETLFISRSGFQRLKEFNCQVSMDWQGLMFEAGAVPRIEKLFFGFPVHDTISTHGTGFDFGISHLSSLKCLQVHIECQGATVREVEAAEAAIKNAATLLPKLPMPKIQRLMEFQMVKEDEQGEDTSDAEEQDVEQPGRSCA</sequence>
<proteinExistence type="predicted"/>
<dbReference type="Pfam" id="PF23598">
    <property type="entry name" value="LRR_14"/>
    <property type="match status" value="1"/>
</dbReference>
<evidence type="ECO:0000259" key="3">
    <source>
        <dbReference type="Pfam" id="PF23598"/>
    </source>
</evidence>
<dbReference type="EMBL" id="PQIB02000003">
    <property type="protein sequence ID" value="RLN29444.1"/>
    <property type="molecule type" value="Genomic_DNA"/>
</dbReference>
<evidence type="ECO:0000256" key="2">
    <source>
        <dbReference type="SAM" id="MobiDB-lite"/>
    </source>
</evidence>
<gene>
    <name evidence="4" type="ORF">C2845_PM05G18130</name>
</gene>
<accession>A0A3L6T220</accession>
<dbReference type="STRING" id="4540.A0A3L6T220"/>
<dbReference type="OrthoDB" id="690341at2759"/>
<dbReference type="PANTHER" id="PTHR47186">
    <property type="entry name" value="LEUCINE-RICH REPEAT-CONTAINING PROTEIN 57"/>
    <property type="match status" value="1"/>
</dbReference>
<keyword evidence="1" id="KW-0677">Repeat</keyword>
<dbReference type="InterPro" id="IPR032675">
    <property type="entry name" value="LRR_dom_sf"/>
</dbReference>
<protein>
    <recommendedName>
        <fullName evidence="3">Disease resistance R13L4/SHOC-2-like LRR domain-containing protein</fullName>
    </recommendedName>
</protein>
<dbReference type="PANTHER" id="PTHR47186:SF45">
    <property type="entry name" value="DISEASE RESISTANCE RPP13-LIKE PROTEIN 1"/>
    <property type="match status" value="1"/>
</dbReference>
<feature type="domain" description="Disease resistance R13L4/SHOC-2-like LRR" evidence="3">
    <location>
        <begin position="114"/>
        <end position="479"/>
    </location>
</feature>
<evidence type="ECO:0000313" key="5">
    <source>
        <dbReference type="Proteomes" id="UP000275267"/>
    </source>
</evidence>
<dbReference type="AlphaFoldDB" id="A0A3L6T220"/>
<evidence type="ECO:0000256" key="1">
    <source>
        <dbReference type="ARBA" id="ARBA00022737"/>
    </source>
</evidence>
<feature type="region of interest" description="Disordered" evidence="2">
    <location>
        <begin position="493"/>
        <end position="517"/>
    </location>
</feature>
<name>A0A3L6T220_PANMI</name>
<dbReference type="Gene3D" id="3.80.10.10">
    <property type="entry name" value="Ribonuclease Inhibitor"/>
    <property type="match status" value="1"/>
</dbReference>
<dbReference type="Proteomes" id="UP000275267">
    <property type="component" value="Unassembled WGS sequence"/>
</dbReference>
<keyword evidence="5" id="KW-1185">Reference proteome</keyword>